<dbReference type="SUPFAM" id="SSF52833">
    <property type="entry name" value="Thioredoxin-like"/>
    <property type="match status" value="1"/>
</dbReference>
<reference evidence="3 4" key="1">
    <citation type="submission" date="2018-04" db="EMBL/GenBank/DDBJ databases">
        <title>Genomic Encyclopedia of Type Strains, Phase III (KMG-III): the genomes of soil and plant-associated and newly described type strains.</title>
        <authorList>
            <person name="Whitman W."/>
        </authorList>
    </citation>
    <scope>NUCLEOTIDE SEQUENCE [LARGE SCALE GENOMIC DNA]</scope>
    <source>
        <strain evidence="3 4">NW12</strain>
    </source>
</reference>
<organism evidence="3 4">
    <name type="scientific">Sphingomonas aerolata</name>
    <dbReference type="NCBI Taxonomy" id="185951"/>
    <lineage>
        <taxon>Bacteria</taxon>
        <taxon>Pseudomonadati</taxon>
        <taxon>Pseudomonadota</taxon>
        <taxon>Alphaproteobacteria</taxon>
        <taxon>Sphingomonadales</taxon>
        <taxon>Sphingomonadaceae</taxon>
        <taxon>Sphingomonas</taxon>
    </lineage>
</organism>
<feature type="domain" description="Thioredoxin-like fold" evidence="2">
    <location>
        <begin position="30"/>
        <end position="203"/>
    </location>
</feature>
<dbReference type="InterPro" id="IPR036249">
    <property type="entry name" value="Thioredoxin-like_sf"/>
</dbReference>
<comment type="caution">
    <text evidence="3">The sequence shown here is derived from an EMBL/GenBank/DDBJ whole genome shotgun (WGS) entry which is preliminary data.</text>
</comment>
<keyword evidence="4" id="KW-1185">Reference proteome</keyword>
<dbReference type="AlphaFoldDB" id="A0A2T4YUC3"/>
<gene>
    <name evidence="3" type="ORF">C8J24_0805</name>
</gene>
<dbReference type="Proteomes" id="UP000240996">
    <property type="component" value="Unassembled WGS sequence"/>
</dbReference>
<feature type="signal peptide" evidence="1">
    <location>
        <begin position="1"/>
        <end position="21"/>
    </location>
</feature>
<protein>
    <submittedName>
        <fullName evidence="3">Protein-disulfide isomerase</fullName>
    </submittedName>
</protein>
<evidence type="ECO:0000259" key="2">
    <source>
        <dbReference type="Pfam" id="PF13462"/>
    </source>
</evidence>
<keyword evidence="1" id="KW-0732">Signal</keyword>
<dbReference type="Pfam" id="PF13462">
    <property type="entry name" value="Thioredoxin_4"/>
    <property type="match status" value="1"/>
</dbReference>
<accession>A0A2T4YUC3</accession>
<sequence length="220" mass="23291">MRLFFALFGFALLTAAAPAPKPVPVTRTASGTYVLGSPAARVKLVEYASYTCSHCADFSTQSQAVLKGKMIASGSTSLEFRHMIRDRLDLAAAVLARCTGPRGFFPTSAAIFAAQPAWLEKGIEFQQVNAARINLYPRPAQLKAYADGAGLTDLVKARGLSAAAIDACFADTAEIDRILAITAAAPPEVDSTPSFFINGKVMPHGGWTQLEPALRTAGAR</sequence>
<dbReference type="CDD" id="cd02972">
    <property type="entry name" value="DsbA_family"/>
    <property type="match status" value="1"/>
</dbReference>
<evidence type="ECO:0000313" key="4">
    <source>
        <dbReference type="Proteomes" id="UP000240996"/>
    </source>
</evidence>
<dbReference type="Gene3D" id="3.40.30.10">
    <property type="entry name" value="Glutaredoxin"/>
    <property type="match status" value="1"/>
</dbReference>
<evidence type="ECO:0000256" key="1">
    <source>
        <dbReference type="SAM" id="SignalP"/>
    </source>
</evidence>
<dbReference type="EMBL" id="PZZN01000001">
    <property type="protein sequence ID" value="PTM47408.1"/>
    <property type="molecule type" value="Genomic_DNA"/>
</dbReference>
<name>A0A2T4YUC3_9SPHN</name>
<keyword evidence="3" id="KW-0413">Isomerase</keyword>
<dbReference type="RefSeq" id="WP_107930452.1">
    <property type="nucleotide sequence ID" value="NZ_PZZN01000001.1"/>
</dbReference>
<evidence type="ECO:0000313" key="3">
    <source>
        <dbReference type="EMBL" id="PTM47408.1"/>
    </source>
</evidence>
<proteinExistence type="predicted"/>
<feature type="chain" id="PRO_5015722374" evidence="1">
    <location>
        <begin position="22"/>
        <end position="220"/>
    </location>
</feature>
<dbReference type="GO" id="GO:0016853">
    <property type="term" value="F:isomerase activity"/>
    <property type="evidence" value="ECO:0007669"/>
    <property type="project" value="UniProtKB-KW"/>
</dbReference>
<dbReference type="InterPro" id="IPR012336">
    <property type="entry name" value="Thioredoxin-like_fold"/>
</dbReference>
<dbReference type="Gene3D" id="1.10.40.110">
    <property type="match status" value="1"/>
</dbReference>